<comment type="caution">
    <text evidence="2">The sequence shown here is derived from an EMBL/GenBank/DDBJ whole genome shotgun (WGS) entry which is preliminary data.</text>
</comment>
<reference evidence="2" key="1">
    <citation type="submission" date="2023-03" db="EMBL/GenBank/DDBJ databases">
        <title>Massive genome expansion in bonnet fungi (Mycena s.s.) driven by repeated elements and novel gene families across ecological guilds.</title>
        <authorList>
            <consortium name="Lawrence Berkeley National Laboratory"/>
            <person name="Harder C.B."/>
            <person name="Miyauchi S."/>
            <person name="Viragh M."/>
            <person name="Kuo A."/>
            <person name="Thoen E."/>
            <person name="Andreopoulos B."/>
            <person name="Lu D."/>
            <person name="Skrede I."/>
            <person name="Drula E."/>
            <person name="Henrissat B."/>
            <person name="Morin E."/>
            <person name="Kohler A."/>
            <person name="Barry K."/>
            <person name="LaButti K."/>
            <person name="Morin E."/>
            <person name="Salamov A."/>
            <person name="Lipzen A."/>
            <person name="Mereny Z."/>
            <person name="Hegedus B."/>
            <person name="Baldrian P."/>
            <person name="Stursova M."/>
            <person name="Weitz H."/>
            <person name="Taylor A."/>
            <person name="Grigoriev I.V."/>
            <person name="Nagy L.G."/>
            <person name="Martin F."/>
            <person name="Kauserud H."/>
        </authorList>
    </citation>
    <scope>NUCLEOTIDE SEQUENCE</scope>
    <source>
        <strain evidence="2">CBHHK002</strain>
    </source>
</reference>
<proteinExistence type="predicted"/>
<evidence type="ECO:0000256" key="1">
    <source>
        <dbReference type="SAM" id="MobiDB-lite"/>
    </source>
</evidence>
<feature type="region of interest" description="Disordered" evidence="1">
    <location>
        <begin position="262"/>
        <end position="293"/>
    </location>
</feature>
<organism evidence="2 3">
    <name type="scientific">Mycena albidolilacea</name>
    <dbReference type="NCBI Taxonomy" id="1033008"/>
    <lineage>
        <taxon>Eukaryota</taxon>
        <taxon>Fungi</taxon>
        <taxon>Dikarya</taxon>
        <taxon>Basidiomycota</taxon>
        <taxon>Agaricomycotina</taxon>
        <taxon>Agaricomycetes</taxon>
        <taxon>Agaricomycetidae</taxon>
        <taxon>Agaricales</taxon>
        <taxon>Marasmiineae</taxon>
        <taxon>Mycenaceae</taxon>
        <taxon>Mycena</taxon>
    </lineage>
</organism>
<protein>
    <submittedName>
        <fullName evidence="2">Uncharacterized protein</fullName>
    </submittedName>
</protein>
<dbReference type="Proteomes" id="UP001218218">
    <property type="component" value="Unassembled WGS sequence"/>
</dbReference>
<accession>A0AAD7F211</accession>
<name>A0AAD7F211_9AGAR</name>
<sequence>MDDIQLVASVSGTLRMCDSLFTRLTISTPVKRYLHWWIHKLPWILPSLIKSCSQIDPANWDITDTSTNLNEGQHHWANPQTGVKLTILEAIEIARKVDFKMAREVKDSLETGLLNNNSNNMLHMTAEADELQAWVDATKAAKKVTDQAVKDVQTALSAAKGTSTRRKSGKATIPALPFIDPSPAPAPVDFALPFDFGDDLAWLDNLGFLSETPQPLDASLNNVSLINTVPNDNPGGTEFQFDANGKLDWFFASVFQGGGDFNAPSSQLDRNARGPDSLDPSSSTGTGDIDFEGWDTDIVSTESEVPILLPPPRRPHTRLPLLCK</sequence>
<evidence type="ECO:0000313" key="2">
    <source>
        <dbReference type="EMBL" id="KAJ7360834.1"/>
    </source>
</evidence>
<evidence type="ECO:0000313" key="3">
    <source>
        <dbReference type="Proteomes" id="UP001218218"/>
    </source>
</evidence>
<keyword evidence="3" id="KW-1185">Reference proteome</keyword>
<dbReference type="EMBL" id="JARIHO010000005">
    <property type="protein sequence ID" value="KAJ7360834.1"/>
    <property type="molecule type" value="Genomic_DNA"/>
</dbReference>
<gene>
    <name evidence="2" type="ORF">DFH08DRAFT_931145</name>
</gene>
<dbReference type="AlphaFoldDB" id="A0AAD7F211"/>